<comment type="caution">
    <text evidence="2">The sequence shown here is derived from an EMBL/GenBank/DDBJ whole genome shotgun (WGS) entry which is preliminary data.</text>
</comment>
<feature type="chain" id="PRO_5007895837" evidence="1">
    <location>
        <begin position="25"/>
        <end position="133"/>
    </location>
</feature>
<evidence type="ECO:0000256" key="1">
    <source>
        <dbReference type="SAM" id="SignalP"/>
    </source>
</evidence>
<accession>A0A168C1F4</accession>
<keyword evidence="3" id="KW-1185">Reference proteome</keyword>
<keyword evidence="1" id="KW-0732">Signal</keyword>
<name>A0A168C1F4_9BACL</name>
<dbReference type="Proteomes" id="UP000076967">
    <property type="component" value="Unassembled WGS sequence"/>
</dbReference>
<reference evidence="2 3" key="1">
    <citation type="submission" date="2016-03" db="EMBL/GenBank/DDBJ databases">
        <title>Draft genome sequence of Paenibacillus glacialis DSM 22343.</title>
        <authorList>
            <person name="Shin S.-K."/>
            <person name="Yi H."/>
        </authorList>
    </citation>
    <scope>NUCLEOTIDE SEQUENCE [LARGE SCALE GENOMIC DNA]</scope>
    <source>
        <strain evidence="2 3">DSM 22343</strain>
    </source>
</reference>
<dbReference type="OrthoDB" id="9832451at2"/>
<gene>
    <name evidence="2" type="ORF">PGLA_26135</name>
</gene>
<evidence type="ECO:0000313" key="3">
    <source>
        <dbReference type="Proteomes" id="UP000076967"/>
    </source>
</evidence>
<feature type="signal peptide" evidence="1">
    <location>
        <begin position="1"/>
        <end position="24"/>
    </location>
</feature>
<proteinExistence type="predicted"/>
<evidence type="ECO:0000313" key="2">
    <source>
        <dbReference type="EMBL" id="OAB32962.1"/>
    </source>
</evidence>
<organism evidence="2 3">
    <name type="scientific">Paenibacillus glacialis</name>
    <dbReference type="NCBI Taxonomy" id="494026"/>
    <lineage>
        <taxon>Bacteria</taxon>
        <taxon>Bacillati</taxon>
        <taxon>Bacillota</taxon>
        <taxon>Bacilli</taxon>
        <taxon>Bacillales</taxon>
        <taxon>Paenibacillaceae</taxon>
        <taxon>Paenibacillus</taxon>
    </lineage>
</organism>
<dbReference type="RefSeq" id="WP_068538122.1">
    <property type="nucleotide sequence ID" value="NZ_LVJH01000074.1"/>
</dbReference>
<dbReference type="EMBL" id="LVJH01000074">
    <property type="protein sequence ID" value="OAB32962.1"/>
    <property type="molecule type" value="Genomic_DNA"/>
</dbReference>
<sequence>MRKKFTVGLLMLVFMFSLATSAFADPPYKQIITGYHSGGHIYLSGDFRVDGATTSATESVIALLSYYNPSTGNWLGISYNQFSIIQNETTSQYVRLVTSYPAITHPSGTYKVEIIGTPFKTWTINANIVSSWQ</sequence>
<dbReference type="AlphaFoldDB" id="A0A168C1F4"/>
<protein>
    <submittedName>
        <fullName evidence="2">Uncharacterized protein</fullName>
    </submittedName>
</protein>